<dbReference type="GeneID" id="26838020"/>
<evidence type="ECO:0000256" key="1">
    <source>
        <dbReference type="ARBA" id="ARBA00008724"/>
    </source>
</evidence>
<dbReference type="InterPro" id="IPR049083">
    <property type="entry name" value="TACO1_YebC_N"/>
</dbReference>
<dbReference type="Pfam" id="PF20772">
    <property type="entry name" value="TACO1_YebC_N"/>
    <property type="match status" value="1"/>
</dbReference>
<dbReference type="InterPro" id="IPR026564">
    <property type="entry name" value="Transcrip_reg_TACO1-like_dom3"/>
</dbReference>
<evidence type="ECO:0000313" key="5">
    <source>
        <dbReference type="Proteomes" id="UP000054251"/>
    </source>
</evidence>
<dbReference type="GO" id="GO:0005739">
    <property type="term" value="C:mitochondrion"/>
    <property type="evidence" value="ECO:0007669"/>
    <property type="project" value="TreeGrafter"/>
</dbReference>
<gene>
    <name evidence="4" type="ORF">AC631_01011</name>
</gene>
<dbReference type="InterPro" id="IPR048300">
    <property type="entry name" value="TACO1_YebC-like_2nd/3rd_dom"/>
</dbReference>
<protein>
    <recommendedName>
        <fullName evidence="6">Transcriptional regulatory protein</fullName>
    </recommendedName>
</protein>
<name>A0A0V1Q4P9_9ASCO</name>
<proteinExistence type="inferred from homology"/>
<reference evidence="4 5" key="1">
    <citation type="submission" date="2015-11" db="EMBL/GenBank/DDBJ databases">
        <title>The genome of Debaryomyces fabryi.</title>
        <authorList>
            <person name="Tafer H."/>
            <person name="Lopandic K."/>
        </authorList>
    </citation>
    <scope>NUCLEOTIDE SEQUENCE [LARGE SCALE GENOMIC DNA]</scope>
    <source>
        <strain evidence="4 5">CBS 789</strain>
    </source>
</reference>
<keyword evidence="5" id="KW-1185">Reference proteome</keyword>
<dbReference type="HAMAP" id="MF_00693">
    <property type="entry name" value="Transcrip_reg_TACO1"/>
    <property type="match status" value="1"/>
</dbReference>
<dbReference type="PANTHER" id="PTHR12532">
    <property type="entry name" value="TRANSLATIONAL ACTIVATOR OF CYTOCHROME C OXIDASE 1"/>
    <property type="match status" value="1"/>
</dbReference>
<dbReference type="Pfam" id="PF01709">
    <property type="entry name" value="Transcrip_reg"/>
    <property type="match status" value="1"/>
</dbReference>
<dbReference type="RefSeq" id="XP_015469339.1">
    <property type="nucleotide sequence ID" value="XM_015609841.1"/>
</dbReference>
<dbReference type="EMBL" id="LMYN01000012">
    <property type="protein sequence ID" value="KSA03237.1"/>
    <property type="molecule type" value="Genomic_DNA"/>
</dbReference>
<feature type="domain" description="TACO1/YebC-like second and third" evidence="2">
    <location>
        <begin position="114"/>
        <end position="278"/>
    </location>
</feature>
<evidence type="ECO:0000259" key="3">
    <source>
        <dbReference type="Pfam" id="PF20772"/>
    </source>
</evidence>
<feature type="domain" description="TACO1/YebC-like N-terminal" evidence="3">
    <location>
        <begin position="36"/>
        <end position="105"/>
    </location>
</feature>
<dbReference type="PANTHER" id="PTHR12532:SF0">
    <property type="entry name" value="TRANSLATIONAL ACTIVATOR OF CYTOCHROME C OXIDASE 1"/>
    <property type="match status" value="1"/>
</dbReference>
<dbReference type="SUPFAM" id="SSF75625">
    <property type="entry name" value="YebC-like"/>
    <property type="match status" value="1"/>
</dbReference>
<comment type="similarity">
    <text evidence="1">Belongs to the TACO1 family.</text>
</comment>
<evidence type="ECO:0000259" key="2">
    <source>
        <dbReference type="Pfam" id="PF01709"/>
    </source>
</evidence>
<evidence type="ECO:0000313" key="4">
    <source>
        <dbReference type="EMBL" id="KSA03237.1"/>
    </source>
</evidence>
<comment type="caution">
    <text evidence="4">The sequence shown here is derived from an EMBL/GenBank/DDBJ whole genome shotgun (WGS) entry which is preliminary data.</text>
</comment>
<sequence>MLCRSKTIRPQVSVFRTPRVPRSQFHSSTFMLAGHSKWANIKHDKAKNDAKKSREAYSIATRIVSSVKAGGVDGNAQLTTLVEKAKKLNVTKKIIENAIKRGTGEISSDGQQLSEVTYEFMGPGGVAFIVEASTDNKTRTIGLVKHAMSKFNASLSPCQYLFERKGSIIFSPLNDTETLDDVLEVAIDIGAEDVEDYKDTDNEYGKEKLFKIVTNAGDIFEISNKLSAKGYNLKDSATGYMAENDTLVEFPEAHEKGLKKALELLDEIPELTNYYSNIKDDE</sequence>
<dbReference type="Gene3D" id="1.10.10.200">
    <property type="match status" value="1"/>
</dbReference>
<dbReference type="Proteomes" id="UP000054251">
    <property type="component" value="Unassembled WGS sequence"/>
</dbReference>
<dbReference type="InterPro" id="IPR002876">
    <property type="entry name" value="Transcrip_reg_TACO1-like"/>
</dbReference>
<dbReference type="InterPro" id="IPR029072">
    <property type="entry name" value="YebC-like"/>
</dbReference>
<evidence type="ECO:0008006" key="6">
    <source>
        <dbReference type="Google" id="ProtNLM"/>
    </source>
</evidence>
<dbReference type="OrthoDB" id="2017544at2759"/>
<dbReference type="Gene3D" id="3.30.70.980">
    <property type="match status" value="2"/>
</dbReference>
<organism evidence="4 5">
    <name type="scientific">Debaryomyces fabryi</name>
    <dbReference type="NCBI Taxonomy" id="58627"/>
    <lineage>
        <taxon>Eukaryota</taxon>
        <taxon>Fungi</taxon>
        <taxon>Dikarya</taxon>
        <taxon>Ascomycota</taxon>
        <taxon>Saccharomycotina</taxon>
        <taxon>Pichiomycetes</taxon>
        <taxon>Debaryomycetaceae</taxon>
        <taxon>Debaryomyces</taxon>
    </lineage>
</organism>
<accession>A0A0V1Q4P9</accession>
<dbReference type="AlphaFoldDB" id="A0A0V1Q4P9"/>
<dbReference type="InterPro" id="IPR017856">
    <property type="entry name" value="Integrase-like_N"/>
</dbReference>